<dbReference type="RefSeq" id="WP_104596373.1">
    <property type="nucleotide sequence ID" value="NZ_MIGV01000001.1"/>
</dbReference>
<sequence>MLFRCSVVVVVALFASPLIAAELVGRATVTDGDTITVAQKRIRLWGIDAPESAQQCTSNAGSAWPCGRRSAAALDGYLLDKTVRCQPKDTDRYGRTVAECYVQGQSVNRWMVQSGWAVAYREYATAFVADERNAQQQRRNLWAGSFQMPADYRRGKRKQSAQRAQATAQTHVPAHCAIKGNISSKGSKIFHMPGQRDYTRTSISPAKGERFFCTSQEAINAGWRRAAR</sequence>
<comment type="caution">
    <text evidence="3">The sequence shown here is derived from an EMBL/GenBank/DDBJ whole genome shotgun (WGS) entry which is preliminary data.</text>
</comment>
<dbReference type="AlphaFoldDB" id="A0A2S6ZAB4"/>
<feature type="signal peptide" evidence="1">
    <location>
        <begin position="1"/>
        <end position="20"/>
    </location>
</feature>
<dbReference type="PANTHER" id="PTHR12302">
    <property type="entry name" value="EBNA2 BINDING PROTEIN P100"/>
    <property type="match status" value="1"/>
</dbReference>
<proteinExistence type="predicted"/>
<evidence type="ECO:0000313" key="3">
    <source>
        <dbReference type="EMBL" id="PPT79017.1"/>
    </source>
</evidence>
<gene>
    <name evidence="3" type="ORF">XaplCFBP3122_00750</name>
</gene>
<protein>
    <submittedName>
        <fullName evidence="3">Succinoglycan biosynthesis protein</fullName>
    </submittedName>
</protein>
<evidence type="ECO:0000259" key="2">
    <source>
        <dbReference type="PROSITE" id="PS50830"/>
    </source>
</evidence>
<dbReference type="EMBL" id="MIGV01000001">
    <property type="protein sequence ID" value="PPT79017.1"/>
    <property type="molecule type" value="Genomic_DNA"/>
</dbReference>
<dbReference type="Proteomes" id="UP000238270">
    <property type="component" value="Unassembled WGS sequence"/>
</dbReference>
<reference evidence="3 4" key="1">
    <citation type="submission" date="2016-08" db="EMBL/GenBank/DDBJ databases">
        <title>Evolution of the type three secretion system and type three effector repertoires in Xanthomonas.</title>
        <authorList>
            <person name="Merda D."/>
            <person name="Briand M."/>
            <person name="Bosis E."/>
            <person name="Rousseau C."/>
            <person name="Portier P."/>
            <person name="Jacques M.-A."/>
            <person name="Fischer-Le Saux M."/>
        </authorList>
    </citation>
    <scope>NUCLEOTIDE SEQUENCE [LARGE SCALE GENOMIC DNA]</scope>
    <source>
        <strain evidence="3 4">CFBP 3122</strain>
    </source>
</reference>
<name>A0A2S6ZAB4_9XANT</name>
<dbReference type="InterPro" id="IPR035437">
    <property type="entry name" value="SNase_OB-fold_sf"/>
</dbReference>
<keyword evidence="1" id="KW-0732">Signal</keyword>
<dbReference type="Pfam" id="PF00565">
    <property type="entry name" value="SNase"/>
    <property type="match status" value="1"/>
</dbReference>
<dbReference type="SMART" id="SM00318">
    <property type="entry name" value="SNc"/>
    <property type="match status" value="1"/>
</dbReference>
<dbReference type="InterPro" id="IPR016071">
    <property type="entry name" value="Staphylococal_nuclease_OB-fold"/>
</dbReference>
<dbReference type="SUPFAM" id="SSF50199">
    <property type="entry name" value="Staphylococcal nuclease"/>
    <property type="match status" value="1"/>
</dbReference>
<dbReference type="PROSITE" id="PS50830">
    <property type="entry name" value="TNASE_3"/>
    <property type="match status" value="1"/>
</dbReference>
<feature type="chain" id="PRO_5015629121" evidence="1">
    <location>
        <begin position="21"/>
        <end position="228"/>
    </location>
</feature>
<dbReference type="Gene3D" id="2.40.50.90">
    <property type="match status" value="1"/>
</dbReference>
<feature type="domain" description="TNase-like" evidence="2">
    <location>
        <begin position="29"/>
        <end position="144"/>
    </location>
</feature>
<dbReference type="PANTHER" id="PTHR12302:SF26">
    <property type="entry name" value="BLR1266 PROTEIN"/>
    <property type="match status" value="1"/>
</dbReference>
<organism evidence="3 4">
    <name type="scientific">Xanthomonas arboricola pv. populi</name>
    <dbReference type="NCBI Taxonomy" id="487823"/>
    <lineage>
        <taxon>Bacteria</taxon>
        <taxon>Pseudomonadati</taxon>
        <taxon>Pseudomonadota</taxon>
        <taxon>Gammaproteobacteria</taxon>
        <taxon>Lysobacterales</taxon>
        <taxon>Lysobacteraceae</taxon>
        <taxon>Xanthomonas</taxon>
    </lineage>
</organism>
<evidence type="ECO:0000256" key="1">
    <source>
        <dbReference type="SAM" id="SignalP"/>
    </source>
</evidence>
<evidence type="ECO:0000313" key="4">
    <source>
        <dbReference type="Proteomes" id="UP000238270"/>
    </source>
</evidence>
<accession>A0A2S6ZAB4</accession>